<dbReference type="SUPFAM" id="SSF56322">
    <property type="entry name" value="ADC synthase"/>
    <property type="match status" value="1"/>
</dbReference>
<dbReference type="InterPro" id="IPR005256">
    <property type="entry name" value="Anth_synth_I_PabB"/>
</dbReference>
<keyword evidence="10 15" id="KW-0460">Magnesium</keyword>
<dbReference type="InterPro" id="IPR015890">
    <property type="entry name" value="Chorismate_C"/>
</dbReference>
<evidence type="ECO:0000259" key="17">
    <source>
        <dbReference type="Pfam" id="PF04715"/>
    </source>
</evidence>
<comment type="cofactor">
    <cofactor evidence="1 15">
        <name>Mg(2+)</name>
        <dbReference type="ChEBI" id="CHEBI:18420"/>
    </cofactor>
</comment>
<evidence type="ECO:0000256" key="2">
    <source>
        <dbReference type="ARBA" id="ARBA00004873"/>
    </source>
</evidence>
<evidence type="ECO:0000256" key="9">
    <source>
        <dbReference type="ARBA" id="ARBA00022822"/>
    </source>
</evidence>
<evidence type="ECO:0000256" key="7">
    <source>
        <dbReference type="ARBA" id="ARBA00022605"/>
    </source>
</evidence>
<comment type="pathway">
    <text evidence="2 15">Amino-acid biosynthesis; L-tryptophan biosynthesis; L-tryptophan from chorismate: step 1/5.</text>
</comment>
<evidence type="ECO:0000256" key="13">
    <source>
        <dbReference type="ARBA" id="ARBA00025634"/>
    </source>
</evidence>
<comment type="catalytic activity">
    <reaction evidence="14 15">
        <text>chorismate + L-glutamine = anthranilate + pyruvate + L-glutamate + H(+)</text>
        <dbReference type="Rhea" id="RHEA:21732"/>
        <dbReference type="ChEBI" id="CHEBI:15361"/>
        <dbReference type="ChEBI" id="CHEBI:15378"/>
        <dbReference type="ChEBI" id="CHEBI:16567"/>
        <dbReference type="ChEBI" id="CHEBI:29748"/>
        <dbReference type="ChEBI" id="CHEBI:29985"/>
        <dbReference type="ChEBI" id="CHEBI:58359"/>
        <dbReference type="EC" id="4.1.3.27"/>
    </reaction>
</comment>
<organism evidence="18 19">
    <name type="scientific">Rossellomorea pakistanensis</name>
    <dbReference type="NCBI Taxonomy" id="992288"/>
    <lineage>
        <taxon>Bacteria</taxon>
        <taxon>Bacillati</taxon>
        <taxon>Bacillota</taxon>
        <taxon>Bacilli</taxon>
        <taxon>Bacillales</taxon>
        <taxon>Bacillaceae</taxon>
        <taxon>Rossellomorea</taxon>
    </lineage>
</organism>
<dbReference type="GO" id="GO:0004049">
    <property type="term" value="F:anthranilate synthase activity"/>
    <property type="evidence" value="ECO:0007669"/>
    <property type="project" value="UniProtKB-EC"/>
</dbReference>
<accession>A0ABS2N8M4</accession>
<evidence type="ECO:0000256" key="1">
    <source>
        <dbReference type="ARBA" id="ARBA00001946"/>
    </source>
</evidence>
<evidence type="ECO:0000256" key="6">
    <source>
        <dbReference type="ARBA" id="ARBA00020653"/>
    </source>
</evidence>
<dbReference type="EC" id="4.1.3.27" evidence="5 15"/>
<evidence type="ECO:0000256" key="12">
    <source>
        <dbReference type="ARBA" id="ARBA00023239"/>
    </source>
</evidence>
<dbReference type="Pfam" id="PF04715">
    <property type="entry name" value="Anth_synt_I_N"/>
    <property type="match status" value="1"/>
</dbReference>
<evidence type="ECO:0000256" key="5">
    <source>
        <dbReference type="ARBA" id="ARBA00012266"/>
    </source>
</evidence>
<dbReference type="EMBL" id="JAFBDZ010000001">
    <property type="protein sequence ID" value="MBM7584169.1"/>
    <property type="molecule type" value="Genomic_DNA"/>
</dbReference>
<dbReference type="Pfam" id="PF00425">
    <property type="entry name" value="Chorismate_bind"/>
    <property type="match status" value="1"/>
</dbReference>
<sequence>MKINTIQSEVRVLEGDQHTPISLYLKLKGKKKFLLESSLKHEKTGRYSFIGVDPYYEFLAWGNKIERINLQTKEVEKETGDVMGILNTLVREDLTLPMEIPFTCGGVGYLGYDVVKMFETIGGDEEDELEMPDIHLMFYEKLIVYDHLLQKIYCIAIDRWITGEEVNRKKLLDDLEQEITKGIVEFEEDFTLSHFQSRTAKSSFEQKVKEAKEYINEGEIFQVVLSQRLHADFTGQPFQYYRKLRRSNPSPYMFFLDFENYIVLGTSPESLIKVTDRTVTTNPIAGTRRRGHSDEEDKKLEEEMLLDEKEVAEHQMLVDLGRNDLGRVCKPGSIKLSKYMMVERYKYVMHIVSEVTGTLKGHETSLSALKACLPAGTVSGAPKIRAMQIISELENLKRGVYSGAVGYISANGNLDFALAIRTMILKDTKAYVQAGAGVVYDSIPAGEYEETLNKAKALLEVK</sequence>
<evidence type="ECO:0000256" key="15">
    <source>
        <dbReference type="RuleBase" id="RU364045"/>
    </source>
</evidence>
<dbReference type="PANTHER" id="PTHR11236:SF48">
    <property type="entry name" value="ISOCHORISMATE SYNTHASE MENF"/>
    <property type="match status" value="1"/>
</dbReference>
<feature type="domain" description="Anthranilate synthase component I N-terminal" evidence="17">
    <location>
        <begin position="16"/>
        <end position="153"/>
    </location>
</feature>
<dbReference type="NCBIfam" id="TIGR00564">
    <property type="entry name" value="trpE_most"/>
    <property type="match status" value="1"/>
</dbReference>
<dbReference type="InterPro" id="IPR005801">
    <property type="entry name" value="ADC_synthase"/>
</dbReference>
<keyword evidence="7 15" id="KW-0028">Amino-acid biosynthesis</keyword>
<dbReference type="PANTHER" id="PTHR11236">
    <property type="entry name" value="AMINOBENZOATE/ANTHRANILATE SYNTHASE"/>
    <property type="match status" value="1"/>
</dbReference>
<keyword evidence="8 15" id="KW-0479">Metal-binding</keyword>
<proteinExistence type="inferred from homology"/>
<evidence type="ECO:0000256" key="10">
    <source>
        <dbReference type="ARBA" id="ARBA00022842"/>
    </source>
</evidence>
<dbReference type="Proteomes" id="UP001646157">
    <property type="component" value="Unassembled WGS sequence"/>
</dbReference>
<evidence type="ECO:0000256" key="3">
    <source>
        <dbReference type="ARBA" id="ARBA00009562"/>
    </source>
</evidence>
<dbReference type="PRINTS" id="PR00095">
    <property type="entry name" value="ANTSNTHASEI"/>
</dbReference>
<evidence type="ECO:0000256" key="11">
    <source>
        <dbReference type="ARBA" id="ARBA00023141"/>
    </source>
</evidence>
<comment type="subunit">
    <text evidence="4 15">Heterotetramer consisting of two non-identical subunits: a beta subunit (TrpG) and a large alpha subunit (TrpE).</text>
</comment>
<evidence type="ECO:0000256" key="14">
    <source>
        <dbReference type="ARBA" id="ARBA00047683"/>
    </source>
</evidence>
<dbReference type="Gene3D" id="3.60.120.10">
    <property type="entry name" value="Anthranilate synthase"/>
    <property type="match status" value="1"/>
</dbReference>
<keyword evidence="11 15" id="KW-0057">Aromatic amino acid biosynthesis</keyword>
<reference evidence="18 19" key="1">
    <citation type="submission" date="2021-01" db="EMBL/GenBank/DDBJ databases">
        <title>Genomic Encyclopedia of Type Strains, Phase IV (KMG-IV): sequencing the most valuable type-strain genomes for metagenomic binning, comparative biology and taxonomic classification.</title>
        <authorList>
            <person name="Goeker M."/>
        </authorList>
    </citation>
    <scope>NUCLEOTIDE SEQUENCE [LARGE SCALE GENOMIC DNA]</scope>
    <source>
        <strain evidence="18 19">DSM 24834</strain>
    </source>
</reference>
<evidence type="ECO:0000313" key="18">
    <source>
        <dbReference type="EMBL" id="MBM7584169.1"/>
    </source>
</evidence>
<keyword evidence="19" id="KW-1185">Reference proteome</keyword>
<evidence type="ECO:0000259" key="16">
    <source>
        <dbReference type="Pfam" id="PF00425"/>
    </source>
</evidence>
<evidence type="ECO:0000256" key="4">
    <source>
        <dbReference type="ARBA" id="ARBA00011575"/>
    </source>
</evidence>
<keyword evidence="9 15" id="KW-0822">Tryptophan biosynthesis</keyword>
<comment type="similarity">
    <text evidence="3 15">Belongs to the anthranilate synthase component I family.</text>
</comment>
<protein>
    <recommendedName>
        <fullName evidence="6 15">Anthranilate synthase component 1</fullName>
        <ecNumber evidence="5 15">4.1.3.27</ecNumber>
    </recommendedName>
</protein>
<evidence type="ECO:0000256" key="8">
    <source>
        <dbReference type="ARBA" id="ARBA00022723"/>
    </source>
</evidence>
<dbReference type="InterPro" id="IPR019999">
    <property type="entry name" value="Anth_synth_I-like"/>
</dbReference>
<evidence type="ECO:0000313" key="19">
    <source>
        <dbReference type="Proteomes" id="UP001646157"/>
    </source>
</evidence>
<feature type="domain" description="Chorismate-utilising enzyme C-terminal" evidence="16">
    <location>
        <begin position="201"/>
        <end position="454"/>
    </location>
</feature>
<gene>
    <name evidence="15" type="primary">trpE</name>
    <name evidence="18" type="ORF">JOC86_000706</name>
</gene>
<name>A0ABS2N8M4_9BACI</name>
<keyword evidence="12 15" id="KW-0456">Lyase</keyword>
<comment type="caution">
    <text evidence="18">The sequence shown here is derived from an EMBL/GenBank/DDBJ whole genome shotgun (WGS) entry which is preliminary data.</text>
</comment>
<comment type="function">
    <text evidence="13 15">Part of a heterotetrameric complex that catalyzes the two-step biosynthesis of anthranilate, an intermediate in the biosynthesis of L-tryptophan. In the first step, the glutamine-binding beta subunit (TrpG) of anthranilate synthase (AS) provides the glutamine amidotransferase activity which generates ammonia as a substrate that, along with chorismate, is used in the second step, catalyzed by the large alpha subunit of AS (TrpE) to produce anthranilate. In the absence of TrpG, TrpE can synthesize anthranilate directly from chorismate and high concentrations of ammonia.</text>
</comment>
<dbReference type="InterPro" id="IPR006805">
    <property type="entry name" value="Anth_synth_I_N"/>
</dbReference>